<dbReference type="AlphaFoldDB" id="A0A2U2PD52"/>
<name>A0A2U2PD52_9SPHI</name>
<evidence type="ECO:0008006" key="3">
    <source>
        <dbReference type="Google" id="ProtNLM"/>
    </source>
</evidence>
<evidence type="ECO:0000313" key="2">
    <source>
        <dbReference type="Proteomes" id="UP000245647"/>
    </source>
</evidence>
<proteinExistence type="predicted"/>
<evidence type="ECO:0000313" key="1">
    <source>
        <dbReference type="EMBL" id="PWG79317.1"/>
    </source>
</evidence>
<gene>
    <name evidence="1" type="ORF">DDR33_17510</name>
</gene>
<reference evidence="1 2" key="1">
    <citation type="submission" date="2018-04" db="EMBL/GenBank/DDBJ databases">
        <title>Pedobacter chongqingensis sp. nov., isolated from a rottenly hemp rope.</title>
        <authorList>
            <person name="Cai Y."/>
        </authorList>
    </citation>
    <scope>NUCLEOTIDE SEQUENCE [LARGE SCALE GENOMIC DNA]</scope>
    <source>
        <strain evidence="1 2">FJ4-8</strain>
    </source>
</reference>
<dbReference type="EMBL" id="QEAS01000015">
    <property type="protein sequence ID" value="PWG79317.1"/>
    <property type="molecule type" value="Genomic_DNA"/>
</dbReference>
<dbReference type="Proteomes" id="UP000245647">
    <property type="component" value="Unassembled WGS sequence"/>
</dbReference>
<comment type="caution">
    <text evidence="1">The sequence shown here is derived from an EMBL/GenBank/DDBJ whole genome shotgun (WGS) entry which is preliminary data.</text>
</comment>
<keyword evidence="2" id="KW-1185">Reference proteome</keyword>
<protein>
    <recommendedName>
        <fullName evidence="3">Type II toxin-antitoxin system RelE/ParE family toxin</fullName>
    </recommendedName>
</protein>
<accession>A0A2U2PD52</accession>
<organism evidence="1 2">
    <name type="scientific">Pararcticibacter amylolyticus</name>
    <dbReference type="NCBI Taxonomy" id="2173175"/>
    <lineage>
        <taxon>Bacteria</taxon>
        <taxon>Pseudomonadati</taxon>
        <taxon>Bacteroidota</taxon>
        <taxon>Sphingobacteriia</taxon>
        <taxon>Sphingobacteriales</taxon>
        <taxon>Sphingobacteriaceae</taxon>
        <taxon>Pararcticibacter</taxon>
    </lineage>
</organism>
<sequence>MSSWSLFYYDEVRFDIRDAKEWYRKTQTGLEKRFASSVKETILRLQETPLIYQPRYKHVRVAYTPIFPYAVHFM</sequence>